<dbReference type="Proteomes" id="UP001347796">
    <property type="component" value="Unassembled WGS sequence"/>
</dbReference>
<protein>
    <recommendedName>
        <fullName evidence="6">Metalloendopeptidase</fullName>
        <ecNumber evidence="6">3.4.24.-</ecNumber>
    </recommendedName>
</protein>
<dbReference type="InterPro" id="IPR024079">
    <property type="entry name" value="MetalloPept_cat_dom_sf"/>
</dbReference>
<comment type="cofactor">
    <cofactor evidence="5 6">
        <name>Zn(2+)</name>
        <dbReference type="ChEBI" id="CHEBI:29105"/>
    </cofactor>
    <text evidence="5 6">Binds 1 zinc ion per subunit.</text>
</comment>
<dbReference type="Gene3D" id="3.40.390.10">
    <property type="entry name" value="Collagenase (Catalytic Domain)"/>
    <property type="match status" value="1"/>
</dbReference>
<dbReference type="PROSITE" id="PS51670">
    <property type="entry name" value="SHKT"/>
    <property type="match status" value="8"/>
</dbReference>
<feature type="domain" description="ShKT" evidence="7">
    <location>
        <begin position="576"/>
        <end position="612"/>
    </location>
</feature>
<keyword evidence="5 6" id="KW-0479">Metal-binding</keyword>
<evidence type="ECO:0000256" key="4">
    <source>
        <dbReference type="PROSITE-ProRule" id="PRU01005"/>
    </source>
</evidence>
<evidence type="ECO:0000256" key="5">
    <source>
        <dbReference type="PROSITE-ProRule" id="PRU01211"/>
    </source>
</evidence>
<keyword evidence="3 5" id="KW-0378">Hydrolase</keyword>
<dbReference type="GO" id="GO:0006508">
    <property type="term" value="P:proteolysis"/>
    <property type="evidence" value="ECO:0007669"/>
    <property type="project" value="UniProtKB-KW"/>
</dbReference>
<dbReference type="PRINTS" id="PR00480">
    <property type="entry name" value="ASTACIN"/>
</dbReference>
<dbReference type="EMBL" id="JAZGQO010000001">
    <property type="protein sequence ID" value="KAK6196288.1"/>
    <property type="molecule type" value="Genomic_DNA"/>
</dbReference>
<evidence type="ECO:0000259" key="8">
    <source>
        <dbReference type="PROSITE" id="PS51864"/>
    </source>
</evidence>
<dbReference type="InterPro" id="IPR006026">
    <property type="entry name" value="Peptidase_Metallo"/>
</dbReference>
<proteinExistence type="predicted"/>
<dbReference type="SMART" id="SM00235">
    <property type="entry name" value="ZnMc"/>
    <property type="match status" value="1"/>
</dbReference>
<evidence type="ECO:0000256" key="2">
    <source>
        <dbReference type="ARBA" id="ARBA00022670"/>
    </source>
</evidence>
<dbReference type="GO" id="GO:0008270">
    <property type="term" value="F:zinc ion binding"/>
    <property type="evidence" value="ECO:0007669"/>
    <property type="project" value="UniProtKB-UniRule"/>
</dbReference>
<sequence length="764" mass="87090">MVLKTQLCVICMQVLLYTSFILSLPPMNANRPPPLRHKLGDEKETNLTIDQIITQTLGGVDVAAQKMRSPGDNILAELDMMLTYEQFINLYEPPSSDIVVSNASSVRRKKRKAVRSTRLRWSDKAVPYKFAARHFDSKEQYMMKQAMTEWERYTCLRFRKATKADKNVLQFQNGEGCNSQLGMVGGIQVLNLEAPGCRYRGLYLHEVGHAIGLVHEHQLPTRDDYIKILYQNVAPQMKVWFNKYSPVEVNQNEVPYEYSSVMHYGITAFSKDGKSKTIEAKFQSREEEIGRVYLKELSFTDVKAVNLMYKCGDFCPKTIVCRNGGYVDQNCRCICPDGTSDCQDTETKPIDKEGSCVNLYDDWPCNVWANYGECERNHDYMKRNCRKACRVCGKSHTEYEENHFTTWAWQWFGMFADLFPQDWKIGVCQDFYPSDKCSGWRNNGDCVTNKNWMTRNCKKTCNYCITQDNVIKPEVNCNNTHPNEDECNKWALEAECHINHKWMAKNCRKACRMCATDIEPTEDSSETGGGEDGDCVDQHDTSQCKGWARAGECTVNAIWMVPNCRKSCGKCNDGDCKNLYDSTQCKIWAEEGECNKNPVWMEDNCAMACKACTPDGDTSKPDVTTTATVTSDDKQNNGTCKNDHNDVECKIWAESGHCDINPEWMKSHCKKSCKVCNGGDSDDKLKPSVDCFDKNQECAGWAKFGYCETNPRYNLIYCKYSCKNCNGCRDEQLLCAVWAKGGACIQNAAYMLRHCQKSCKVCTH</sequence>
<evidence type="ECO:0000256" key="1">
    <source>
        <dbReference type="ARBA" id="ARBA00002657"/>
    </source>
</evidence>
<dbReference type="InterPro" id="IPR034035">
    <property type="entry name" value="Astacin-like_dom"/>
</dbReference>
<feature type="binding site" evidence="5">
    <location>
        <position position="205"/>
    </location>
    <ligand>
        <name>Zn(2+)</name>
        <dbReference type="ChEBI" id="CHEBI:29105"/>
        <note>catalytic</note>
    </ligand>
</feature>
<comment type="caution">
    <text evidence="4">Lacks conserved residue(s) required for the propagation of feature annotation.</text>
</comment>
<dbReference type="SMART" id="SM00254">
    <property type="entry name" value="ShKT"/>
    <property type="match status" value="8"/>
</dbReference>
<gene>
    <name evidence="9" type="ORF">SNE40_001539</name>
</gene>
<dbReference type="Pfam" id="PF01549">
    <property type="entry name" value="ShK"/>
    <property type="match status" value="8"/>
</dbReference>
<feature type="domain" description="ShKT" evidence="7">
    <location>
        <begin position="535"/>
        <end position="571"/>
    </location>
</feature>
<feature type="domain" description="ShKT" evidence="7">
    <location>
        <begin position="691"/>
        <end position="725"/>
    </location>
</feature>
<comment type="caution">
    <text evidence="9">The sequence shown here is derived from an EMBL/GenBank/DDBJ whole genome shotgun (WGS) entry which is preliminary data.</text>
</comment>
<evidence type="ECO:0000259" key="7">
    <source>
        <dbReference type="PROSITE" id="PS51670"/>
    </source>
</evidence>
<evidence type="ECO:0000256" key="6">
    <source>
        <dbReference type="RuleBase" id="RU361183"/>
    </source>
</evidence>
<feature type="disulfide bond" evidence="4">
    <location>
        <begin position="728"/>
        <end position="762"/>
    </location>
</feature>
<feature type="domain" description="ShKT" evidence="7">
    <location>
        <begin position="640"/>
        <end position="676"/>
    </location>
</feature>
<name>A0AAN8Q891_PATCE</name>
<dbReference type="InterPro" id="IPR003582">
    <property type="entry name" value="ShKT_dom"/>
</dbReference>
<dbReference type="InterPro" id="IPR001506">
    <property type="entry name" value="Peptidase_M12A"/>
</dbReference>
<evidence type="ECO:0000313" key="9">
    <source>
        <dbReference type="EMBL" id="KAK6196288.1"/>
    </source>
</evidence>
<keyword evidence="10" id="KW-1185">Reference proteome</keyword>
<feature type="signal peptide" evidence="6">
    <location>
        <begin position="1"/>
        <end position="23"/>
    </location>
</feature>
<feature type="domain" description="Peptidase M12A" evidence="8">
    <location>
        <begin position="112"/>
        <end position="312"/>
    </location>
</feature>
<feature type="disulfide bond" evidence="4">
    <location>
        <begin position="691"/>
        <end position="725"/>
    </location>
</feature>
<dbReference type="SUPFAM" id="SSF55486">
    <property type="entry name" value="Metalloproteases ('zincins'), catalytic domain"/>
    <property type="match status" value="1"/>
</dbReference>
<keyword evidence="5 6" id="KW-0482">Metalloprotease</keyword>
<dbReference type="AlphaFoldDB" id="A0AAN8Q891"/>
<feature type="domain" description="ShKT" evidence="7">
    <location>
        <begin position="481"/>
        <end position="514"/>
    </location>
</feature>
<dbReference type="GO" id="GO:0004222">
    <property type="term" value="F:metalloendopeptidase activity"/>
    <property type="evidence" value="ECO:0007669"/>
    <property type="project" value="UniProtKB-UniRule"/>
</dbReference>
<feature type="binding site" evidence="5">
    <location>
        <position position="209"/>
    </location>
    <ligand>
        <name>Zn(2+)</name>
        <dbReference type="ChEBI" id="CHEBI:29105"/>
        <note>catalytic</note>
    </ligand>
</feature>
<keyword evidence="6" id="KW-0732">Signal</keyword>
<accession>A0AAN8Q891</accession>
<evidence type="ECO:0000313" key="10">
    <source>
        <dbReference type="Proteomes" id="UP001347796"/>
    </source>
</evidence>
<dbReference type="PROSITE" id="PS51864">
    <property type="entry name" value="ASTACIN"/>
    <property type="match status" value="1"/>
</dbReference>
<feature type="binding site" evidence="5">
    <location>
        <position position="215"/>
    </location>
    <ligand>
        <name>Zn(2+)</name>
        <dbReference type="ChEBI" id="CHEBI:29105"/>
        <note>catalytic</note>
    </ligand>
</feature>
<dbReference type="Pfam" id="PF01400">
    <property type="entry name" value="Astacin"/>
    <property type="match status" value="1"/>
</dbReference>
<dbReference type="PANTHER" id="PTHR10127:SF850">
    <property type="entry name" value="METALLOENDOPEPTIDASE"/>
    <property type="match status" value="1"/>
</dbReference>
<feature type="domain" description="ShKT" evidence="7">
    <location>
        <begin position="356"/>
        <end position="392"/>
    </location>
</feature>
<feature type="domain" description="ShKT" evidence="7">
    <location>
        <begin position="728"/>
        <end position="762"/>
    </location>
</feature>
<dbReference type="PANTHER" id="PTHR10127">
    <property type="entry name" value="DISCOIDIN, CUB, EGF, LAMININ , AND ZINC METALLOPROTEASE DOMAIN CONTAINING"/>
    <property type="match status" value="1"/>
</dbReference>
<comment type="function">
    <text evidence="1">Metalloprotease.</text>
</comment>
<keyword evidence="5 6" id="KW-0862">Zinc</keyword>
<organism evidence="9 10">
    <name type="scientific">Patella caerulea</name>
    <name type="common">Rayed Mediterranean limpet</name>
    <dbReference type="NCBI Taxonomy" id="87958"/>
    <lineage>
        <taxon>Eukaryota</taxon>
        <taxon>Metazoa</taxon>
        <taxon>Spiralia</taxon>
        <taxon>Lophotrochozoa</taxon>
        <taxon>Mollusca</taxon>
        <taxon>Gastropoda</taxon>
        <taxon>Patellogastropoda</taxon>
        <taxon>Patelloidea</taxon>
        <taxon>Patellidae</taxon>
        <taxon>Patella</taxon>
    </lineage>
</organism>
<feature type="active site" evidence="5">
    <location>
        <position position="206"/>
    </location>
</feature>
<feature type="domain" description="ShKT" evidence="7">
    <location>
        <begin position="428"/>
        <end position="464"/>
    </location>
</feature>
<keyword evidence="2 5" id="KW-0645">Protease</keyword>
<dbReference type="Gene3D" id="1.10.10.1940">
    <property type="match status" value="2"/>
</dbReference>
<evidence type="ECO:0000256" key="3">
    <source>
        <dbReference type="ARBA" id="ARBA00022801"/>
    </source>
</evidence>
<keyword evidence="4" id="KW-1015">Disulfide bond</keyword>
<reference evidence="9 10" key="1">
    <citation type="submission" date="2024-01" db="EMBL/GenBank/DDBJ databases">
        <title>The genome of the rayed Mediterranean limpet Patella caerulea (Linnaeus, 1758).</title>
        <authorList>
            <person name="Anh-Thu Weber A."/>
            <person name="Halstead-Nussloch G."/>
        </authorList>
    </citation>
    <scope>NUCLEOTIDE SEQUENCE [LARGE SCALE GENOMIC DNA]</scope>
    <source>
        <strain evidence="9">AATW-2023a</strain>
        <tissue evidence="9">Whole specimen</tissue>
    </source>
</reference>
<dbReference type="CDD" id="cd04280">
    <property type="entry name" value="ZnMc_astacin_like"/>
    <property type="match status" value="1"/>
</dbReference>
<dbReference type="EC" id="3.4.24.-" evidence="6"/>
<feature type="chain" id="PRO_5042664919" description="Metalloendopeptidase" evidence="6">
    <location>
        <begin position="24"/>
        <end position="764"/>
    </location>
</feature>